<gene>
    <name evidence="9" type="ORF">JMN32_00975</name>
</gene>
<comment type="subcellular location">
    <subcellularLocation>
        <location evidence="1">Membrane</location>
        <topology evidence="1">Multi-pass membrane protein</topology>
    </subcellularLocation>
</comment>
<proteinExistence type="predicted"/>
<evidence type="ECO:0000313" key="10">
    <source>
        <dbReference type="Proteomes" id="UP000614216"/>
    </source>
</evidence>
<evidence type="ECO:0000256" key="1">
    <source>
        <dbReference type="ARBA" id="ARBA00004141"/>
    </source>
</evidence>
<evidence type="ECO:0000313" key="9">
    <source>
        <dbReference type="EMBL" id="MBL6444860.1"/>
    </source>
</evidence>
<feature type="transmembrane region" description="Helical" evidence="6">
    <location>
        <begin position="154"/>
        <end position="175"/>
    </location>
</feature>
<organism evidence="9 10">
    <name type="scientific">Fulvivirga marina</name>
    <dbReference type="NCBI Taxonomy" id="2494733"/>
    <lineage>
        <taxon>Bacteria</taxon>
        <taxon>Pseudomonadati</taxon>
        <taxon>Bacteroidota</taxon>
        <taxon>Cytophagia</taxon>
        <taxon>Cytophagales</taxon>
        <taxon>Fulvivirgaceae</taxon>
        <taxon>Fulvivirga</taxon>
    </lineage>
</organism>
<evidence type="ECO:0000259" key="7">
    <source>
        <dbReference type="Pfam" id="PF01694"/>
    </source>
</evidence>
<dbReference type="Proteomes" id="UP000614216">
    <property type="component" value="Unassembled WGS sequence"/>
</dbReference>
<dbReference type="SUPFAM" id="SSF144091">
    <property type="entry name" value="Rhomboid-like"/>
    <property type="match status" value="1"/>
</dbReference>
<keyword evidence="10" id="KW-1185">Reference proteome</keyword>
<sequence length="307" mass="33844">MNGGGFLNDFKNAFSRPNSAHTQLIIINVVVFLFLAIFNVFSSVLGFESVFGFVYNQFSIPPVLSEFITRPWTIITYAFSHSLSGIFHILFNMLVFYWFAKLVIEYLGSDKVISIYVLGALAGGVAYLLVYNLVPFYANQAHLVSGMVGASAAVYAVAVAAATLVPNYTFFLLFLGPVRIKYIAGFYIVLSFLGSVGSNAGGNIAHLGGALMGFVFIKQLQKGNDWGGWIIRVITFVKSFFVRQSNIKVSYKKSSSSKSKQSSSSTRQSSSKTSQDEIDEILDKISEKGYDSLTKEEKQKLFNASKK</sequence>
<feature type="transmembrane region" description="Helical" evidence="6">
    <location>
        <begin position="112"/>
        <end position="134"/>
    </location>
</feature>
<dbReference type="PANTHER" id="PTHR43066:SF11">
    <property type="entry name" value="PEPTIDASE S54 RHOMBOID DOMAIN-CONTAINING PROTEIN"/>
    <property type="match status" value="1"/>
</dbReference>
<evidence type="ECO:0000256" key="6">
    <source>
        <dbReference type="SAM" id="Phobius"/>
    </source>
</evidence>
<feature type="transmembrane region" description="Helical" evidence="6">
    <location>
        <begin position="74"/>
        <end position="100"/>
    </location>
</feature>
<keyword evidence="9" id="KW-0378">Hydrolase</keyword>
<keyword evidence="9" id="KW-0645">Protease</keyword>
<dbReference type="InterPro" id="IPR022764">
    <property type="entry name" value="Peptidase_S54_rhomboid_dom"/>
</dbReference>
<feature type="compositionally biased region" description="Low complexity" evidence="5">
    <location>
        <begin position="254"/>
        <end position="273"/>
    </location>
</feature>
<keyword evidence="2 6" id="KW-0812">Transmembrane</keyword>
<dbReference type="Gene3D" id="1.20.1540.10">
    <property type="entry name" value="Rhomboid-like"/>
    <property type="match status" value="1"/>
</dbReference>
<feature type="domain" description="Peptidase S54 rhomboid" evidence="7">
    <location>
        <begin position="71"/>
        <end position="217"/>
    </location>
</feature>
<accession>A0A937KCD8</accession>
<evidence type="ECO:0000256" key="2">
    <source>
        <dbReference type="ARBA" id="ARBA00022692"/>
    </source>
</evidence>
<protein>
    <submittedName>
        <fullName evidence="9">Rhomboid family intramembrane serine protease</fullName>
    </submittedName>
</protein>
<evidence type="ECO:0000256" key="4">
    <source>
        <dbReference type="ARBA" id="ARBA00023136"/>
    </source>
</evidence>
<dbReference type="PANTHER" id="PTHR43066">
    <property type="entry name" value="RHOMBOID-RELATED PROTEIN"/>
    <property type="match status" value="1"/>
</dbReference>
<dbReference type="AlphaFoldDB" id="A0A937KCD8"/>
<evidence type="ECO:0000259" key="8">
    <source>
        <dbReference type="Pfam" id="PF20216"/>
    </source>
</evidence>
<feature type="region of interest" description="Disordered" evidence="5">
    <location>
        <begin position="254"/>
        <end position="278"/>
    </location>
</feature>
<keyword evidence="3 6" id="KW-1133">Transmembrane helix</keyword>
<dbReference type="EMBL" id="JAEUGD010000002">
    <property type="protein sequence ID" value="MBL6444860.1"/>
    <property type="molecule type" value="Genomic_DNA"/>
</dbReference>
<dbReference type="Pfam" id="PF20216">
    <property type="entry name" value="DUF6576"/>
    <property type="match status" value="1"/>
</dbReference>
<evidence type="ECO:0000256" key="5">
    <source>
        <dbReference type="SAM" id="MobiDB-lite"/>
    </source>
</evidence>
<dbReference type="RefSeq" id="WP_202854403.1">
    <property type="nucleotide sequence ID" value="NZ_JAEUGD010000002.1"/>
</dbReference>
<dbReference type="InterPro" id="IPR046483">
    <property type="entry name" value="DUF6576"/>
</dbReference>
<feature type="transmembrane region" description="Helical" evidence="6">
    <location>
        <begin position="25"/>
        <end position="54"/>
    </location>
</feature>
<keyword evidence="4 6" id="KW-0472">Membrane</keyword>
<dbReference type="InterPro" id="IPR035952">
    <property type="entry name" value="Rhomboid-like_sf"/>
</dbReference>
<dbReference type="GO" id="GO:0004252">
    <property type="term" value="F:serine-type endopeptidase activity"/>
    <property type="evidence" value="ECO:0007669"/>
    <property type="project" value="InterPro"/>
</dbReference>
<reference evidence="9" key="1">
    <citation type="submission" date="2021-01" db="EMBL/GenBank/DDBJ databases">
        <title>Fulvivirga kasyanovii gen. nov., sp nov., a novel member of the phylum Bacteroidetes isolated from seawater in a mussel farm.</title>
        <authorList>
            <person name="Zhao L.-H."/>
            <person name="Wang Z.-J."/>
        </authorList>
    </citation>
    <scope>NUCLEOTIDE SEQUENCE</scope>
    <source>
        <strain evidence="9">29W222</strain>
    </source>
</reference>
<feature type="transmembrane region" description="Helical" evidence="6">
    <location>
        <begin position="226"/>
        <end position="243"/>
    </location>
</feature>
<feature type="transmembrane region" description="Helical" evidence="6">
    <location>
        <begin position="182"/>
        <end position="206"/>
    </location>
</feature>
<evidence type="ECO:0000256" key="3">
    <source>
        <dbReference type="ARBA" id="ARBA00022989"/>
    </source>
</evidence>
<dbReference type="GO" id="GO:0006508">
    <property type="term" value="P:proteolysis"/>
    <property type="evidence" value="ECO:0007669"/>
    <property type="project" value="UniProtKB-KW"/>
</dbReference>
<dbReference type="GO" id="GO:0016020">
    <property type="term" value="C:membrane"/>
    <property type="evidence" value="ECO:0007669"/>
    <property type="project" value="UniProtKB-SubCell"/>
</dbReference>
<feature type="domain" description="DUF6576" evidence="8">
    <location>
        <begin position="273"/>
        <end position="307"/>
    </location>
</feature>
<name>A0A937KCD8_9BACT</name>
<comment type="caution">
    <text evidence="9">The sequence shown here is derived from an EMBL/GenBank/DDBJ whole genome shotgun (WGS) entry which is preliminary data.</text>
</comment>
<dbReference type="Pfam" id="PF01694">
    <property type="entry name" value="Rhomboid"/>
    <property type="match status" value="1"/>
</dbReference>